<proteinExistence type="predicted"/>
<evidence type="ECO:0000259" key="1">
    <source>
        <dbReference type="Pfam" id="PF10908"/>
    </source>
</evidence>
<keyword evidence="3" id="KW-1185">Reference proteome</keyword>
<organism evidence="2 3">
    <name type="scientific">Photobacterium alginatilyticum</name>
    <dbReference type="NCBI Taxonomy" id="1775171"/>
    <lineage>
        <taxon>Bacteria</taxon>
        <taxon>Pseudomonadati</taxon>
        <taxon>Pseudomonadota</taxon>
        <taxon>Gammaproteobacteria</taxon>
        <taxon>Vibrionales</taxon>
        <taxon>Vibrionaceae</taxon>
        <taxon>Photobacterium</taxon>
    </lineage>
</organism>
<dbReference type="InterPro" id="IPR021225">
    <property type="entry name" value="Tlde1_dom"/>
</dbReference>
<dbReference type="RefSeq" id="WP_160653597.1">
    <property type="nucleotide sequence ID" value="NZ_RSEJ01000018.1"/>
</dbReference>
<dbReference type="Proteomes" id="UP000738517">
    <property type="component" value="Unassembled WGS sequence"/>
</dbReference>
<protein>
    <submittedName>
        <fullName evidence="2">DUF2778 domain-containing protein</fullName>
    </submittedName>
</protein>
<evidence type="ECO:0000313" key="3">
    <source>
        <dbReference type="Proteomes" id="UP000738517"/>
    </source>
</evidence>
<accession>A0ABW9YM33</accession>
<feature type="domain" description="Tlde1" evidence="1">
    <location>
        <begin position="24"/>
        <end position="115"/>
    </location>
</feature>
<sequence>MKIIFSIGNGKLSLVTPCFSMVVNATSGRGNCLNKASTACQAKSFEGPLPVGMYYINPEEMSDPNLIGDLARRSKGDWGDWRVRLHPKPATKTYGRDNFFLHGGDMKGSAGCIDIGGGVLGNRQTDKILSYIKSSKIKIDLEVVE</sequence>
<dbReference type="EMBL" id="RSEJ01000018">
    <property type="protein sequence ID" value="NBI54124.1"/>
    <property type="molecule type" value="Genomic_DNA"/>
</dbReference>
<gene>
    <name evidence="2" type="ORF">EIZ48_16370</name>
</gene>
<reference evidence="2 3" key="1">
    <citation type="journal article" date="2017" name="Int. J. Syst. Evol. Microbiol.">
        <title>Photobacterium alginatilyticum sp. nov., a marine bacterium isolated from bottom seawater.</title>
        <authorList>
            <person name="Wang X."/>
            <person name="Wang Y."/>
            <person name="Yang X."/>
            <person name="Sun H."/>
            <person name="Li B."/>
            <person name="Zhang X.H."/>
        </authorList>
    </citation>
    <scope>NUCLEOTIDE SEQUENCE [LARGE SCALE GENOMIC DNA]</scope>
    <source>
        <strain evidence="2 3">P03D4</strain>
    </source>
</reference>
<comment type="caution">
    <text evidence="2">The sequence shown here is derived from an EMBL/GenBank/DDBJ whole genome shotgun (WGS) entry which is preliminary data.</text>
</comment>
<dbReference type="Pfam" id="PF10908">
    <property type="entry name" value="Tlde1_dom"/>
    <property type="match status" value="1"/>
</dbReference>
<name>A0ABW9YM33_9GAMM</name>
<evidence type="ECO:0000313" key="2">
    <source>
        <dbReference type="EMBL" id="NBI54124.1"/>
    </source>
</evidence>